<accession>A0A1H5UKW0</accession>
<dbReference type="GO" id="GO:0005975">
    <property type="term" value="P:carbohydrate metabolic process"/>
    <property type="evidence" value="ECO:0007669"/>
    <property type="project" value="InterPro"/>
</dbReference>
<dbReference type="InterPro" id="IPR006311">
    <property type="entry name" value="TAT_signal"/>
</dbReference>
<evidence type="ECO:0000313" key="5">
    <source>
        <dbReference type="EMBL" id="SEF75031.1"/>
    </source>
</evidence>
<dbReference type="EMBL" id="FOME01000001">
    <property type="protein sequence ID" value="SFC72798.1"/>
    <property type="molecule type" value="Genomic_DNA"/>
</dbReference>
<dbReference type="PANTHER" id="PTHR42812:SF14">
    <property type="entry name" value="SECRETED PROTEIN"/>
    <property type="match status" value="1"/>
</dbReference>
<evidence type="ECO:0000256" key="3">
    <source>
        <dbReference type="ARBA" id="ARBA00023295"/>
    </source>
</evidence>
<evidence type="ECO:0000313" key="6">
    <source>
        <dbReference type="EMBL" id="SFC72798.1"/>
    </source>
</evidence>
<evidence type="ECO:0000256" key="1">
    <source>
        <dbReference type="ARBA" id="ARBA00009865"/>
    </source>
</evidence>
<dbReference type="InterPro" id="IPR006710">
    <property type="entry name" value="Glyco_hydro_43"/>
</dbReference>
<sequence length="432" mass="48454">MPSSHLNRRTLLLGTASTVGLAAALSGLTWARGFSPQQEHPPNWPGMKPYGAADIRKDLWPRADNSRVLALELRPRDEELGRVWIRDTYVNCFVVDGKPCYVATGTTRATGLESASPWNDGIFVWVAESLDGPWELVDTTGLRPGAEKGKVWSPEFAGENEPGRTVVAPWQEYWRDEEHGKRGNVWAPEVHHFRDTWYIVACMGDHSRKVGSFMLKSEGGIEGPYRVVEGNLDKPFGDLAPRGPEWIDPKVYYHIDGGLHAEGDKAWLVLHNHLYAEFTDDMEDIVQKTKLPRFEQVAYSPEPYLEGASVIKHEGKYYLMHAAWNKKSENPDGGERHAYTPGGERYQYDAIIAVADKFEGPYSKRWTAGVGAGHNNLFVDADGELWATFFRNPVAGYWADPARQGDAAVAGVVRMEWTGPEGSRIYVRRRQG</sequence>
<evidence type="ECO:0000256" key="2">
    <source>
        <dbReference type="ARBA" id="ARBA00022801"/>
    </source>
</evidence>
<keyword evidence="3 4" id="KW-0326">Glycosidase</keyword>
<evidence type="ECO:0000313" key="8">
    <source>
        <dbReference type="Proteomes" id="UP000236729"/>
    </source>
</evidence>
<dbReference type="Proteomes" id="UP000199690">
    <property type="component" value="Unassembled WGS sequence"/>
</dbReference>
<gene>
    <name evidence="5" type="ORF">SAMN02982929_00548</name>
    <name evidence="6" type="ORF">SAMN05216506_1011522</name>
</gene>
<keyword evidence="7" id="KW-1185">Reference proteome</keyword>
<dbReference type="Proteomes" id="UP000236729">
    <property type="component" value="Unassembled WGS sequence"/>
</dbReference>
<evidence type="ECO:0000313" key="7">
    <source>
        <dbReference type="Proteomes" id="UP000199690"/>
    </source>
</evidence>
<dbReference type="SUPFAM" id="SSF75005">
    <property type="entry name" value="Arabinanase/levansucrase/invertase"/>
    <property type="match status" value="1"/>
</dbReference>
<dbReference type="RefSeq" id="WP_218161466.1">
    <property type="nucleotide sequence ID" value="NZ_FNVB01000002.1"/>
</dbReference>
<keyword evidence="2 4" id="KW-0378">Hydrolase</keyword>
<dbReference type="EMBL" id="FNVB01000002">
    <property type="protein sequence ID" value="SEF75031.1"/>
    <property type="molecule type" value="Genomic_DNA"/>
</dbReference>
<dbReference type="AlphaFoldDB" id="A0A1H5UKW0"/>
<dbReference type="InterPro" id="IPR023296">
    <property type="entry name" value="Glyco_hydro_beta-prop_sf"/>
</dbReference>
<accession>A0A1I1LPB2</accession>
<dbReference type="GO" id="GO:0004553">
    <property type="term" value="F:hydrolase activity, hydrolyzing O-glycosyl compounds"/>
    <property type="evidence" value="ECO:0007669"/>
    <property type="project" value="InterPro"/>
</dbReference>
<dbReference type="InterPro" id="IPR051795">
    <property type="entry name" value="Glycosyl_Hydrlase_43"/>
</dbReference>
<dbReference type="PANTHER" id="PTHR42812">
    <property type="entry name" value="BETA-XYLOSIDASE"/>
    <property type="match status" value="1"/>
</dbReference>
<name>A0A1H5UKW0_9PSEU</name>
<dbReference type="PROSITE" id="PS51318">
    <property type="entry name" value="TAT"/>
    <property type="match status" value="1"/>
</dbReference>
<dbReference type="Pfam" id="PF04616">
    <property type="entry name" value="Glyco_hydro_43"/>
    <property type="match status" value="1"/>
</dbReference>
<reference evidence="5" key="2">
    <citation type="submission" date="2016-10" db="EMBL/GenBank/DDBJ databases">
        <authorList>
            <person name="de Groot N.N."/>
        </authorList>
    </citation>
    <scope>NUCLEOTIDE SEQUENCE [LARGE SCALE GENOMIC DNA]</scope>
    <source>
        <strain evidence="5">ATCC 20501</strain>
    </source>
</reference>
<proteinExistence type="inferred from homology"/>
<comment type="similarity">
    <text evidence="1 4">Belongs to the glycosyl hydrolase 43 family.</text>
</comment>
<dbReference type="Gene3D" id="2.115.10.20">
    <property type="entry name" value="Glycosyl hydrolase domain, family 43"/>
    <property type="match status" value="1"/>
</dbReference>
<organism evidence="5 8">
    <name type="scientific">Saccharopolyspora kobensis</name>
    <dbReference type="NCBI Taxonomy" id="146035"/>
    <lineage>
        <taxon>Bacteria</taxon>
        <taxon>Bacillati</taxon>
        <taxon>Actinomycetota</taxon>
        <taxon>Actinomycetes</taxon>
        <taxon>Pseudonocardiales</taxon>
        <taxon>Pseudonocardiaceae</taxon>
        <taxon>Saccharopolyspora</taxon>
    </lineage>
</organism>
<evidence type="ECO:0000256" key="4">
    <source>
        <dbReference type="RuleBase" id="RU361187"/>
    </source>
</evidence>
<reference evidence="7 8" key="1">
    <citation type="submission" date="2016-10" db="EMBL/GenBank/DDBJ databases">
        <authorList>
            <person name="Varghese N."/>
            <person name="Submissions S."/>
        </authorList>
    </citation>
    <scope>NUCLEOTIDE SEQUENCE [LARGE SCALE GENOMIC DNA]</scope>
    <source>
        <strain evidence="8">ATCC 20501</strain>
        <strain evidence="6 7">CGMCC 4.3529</strain>
    </source>
</reference>
<protein>
    <submittedName>
        <fullName evidence="5">Glycosyl hydrolases family 43</fullName>
    </submittedName>
</protein>